<dbReference type="RefSeq" id="WP_204129851.1">
    <property type="nucleotide sequence ID" value="NZ_JAFDVD010000004.1"/>
</dbReference>
<reference evidence="1" key="1">
    <citation type="submission" date="2021-02" db="EMBL/GenBank/DDBJ databases">
        <title>Phycicoccus sp. MQZ13P-5T, whole genome shotgun sequence.</title>
        <authorList>
            <person name="Tuo L."/>
        </authorList>
    </citation>
    <scope>NUCLEOTIDE SEQUENCE</scope>
    <source>
        <strain evidence="1">MQZ13P-5</strain>
    </source>
</reference>
<evidence type="ECO:0000313" key="2">
    <source>
        <dbReference type="Proteomes" id="UP001430172"/>
    </source>
</evidence>
<name>A0ABS2CHT3_9MICO</name>
<gene>
    <name evidence="1" type="ORF">JQN70_03070</name>
</gene>
<sequence length="220" mass="22747">MAADARSGTGHGLLLVRRSPASVGRWLRKGLVAATMAPLDGWTGVTVSEHTARSAAPYDAALEVLAARPAPRGGRPVLGFFDLQGRAVVTVQPAGVRKAQQWAVWEPRTGVVETPSLPRLGVPGLLAAAGAGGARGEDVAGVLRSGDGTPLDVLVTLLGLLGLPGRDLLERGDCPGASDVEPSTRGVLMFDRLVADEAQHRAEWEAAWGGSAADGARETR</sequence>
<organism evidence="1 2">
    <name type="scientific">Phycicoccus sonneratiae</name>
    <dbReference type="NCBI Taxonomy" id="2807628"/>
    <lineage>
        <taxon>Bacteria</taxon>
        <taxon>Bacillati</taxon>
        <taxon>Actinomycetota</taxon>
        <taxon>Actinomycetes</taxon>
        <taxon>Micrococcales</taxon>
        <taxon>Intrasporangiaceae</taxon>
        <taxon>Phycicoccus</taxon>
    </lineage>
</organism>
<keyword evidence="2" id="KW-1185">Reference proteome</keyword>
<accession>A0ABS2CHT3</accession>
<dbReference type="Proteomes" id="UP001430172">
    <property type="component" value="Unassembled WGS sequence"/>
</dbReference>
<dbReference type="EMBL" id="JAFDVD010000004">
    <property type="protein sequence ID" value="MBM6399360.1"/>
    <property type="molecule type" value="Genomic_DNA"/>
</dbReference>
<protein>
    <submittedName>
        <fullName evidence="1">Uncharacterized protein</fullName>
    </submittedName>
</protein>
<evidence type="ECO:0000313" key="1">
    <source>
        <dbReference type="EMBL" id="MBM6399360.1"/>
    </source>
</evidence>
<comment type="caution">
    <text evidence="1">The sequence shown here is derived from an EMBL/GenBank/DDBJ whole genome shotgun (WGS) entry which is preliminary data.</text>
</comment>
<proteinExistence type="predicted"/>